<dbReference type="InterPro" id="IPR027417">
    <property type="entry name" value="P-loop_NTPase"/>
</dbReference>
<dbReference type="RefSeq" id="WP_201934447.1">
    <property type="nucleotide sequence ID" value="NZ_CP118988.1"/>
</dbReference>
<feature type="domain" description="DUF4145" evidence="5">
    <location>
        <begin position="23"/>
        <end position="109"/>
    </location>
</feature>
<dbReference type="Pfam" id="PF13538">
    <property type="entry name" value="UvrD_C_2"/>
    <property type="match status" value="1"/>
</dbReference>
<keyword evidence="2" id="KW-0067">ATP-binding</keyword>
<dbReference type="EMBL" id="CP118988">
    <property type="protein sequence ID" value="WED74867.1"/>
    <property type="molecule type" value="Genomic_DNA"/>
</dbReference>
<evidence type="ECO:0000256" key="2">
    <source>
        <dbReference type="ARBA" id="ARBA00022840"/>
    </source>
</evidence>
<evidence type="ECO:0000256" key="3">
    <source>
        <dbReference type="SAM" id="Coils"/>
    </source>
</evidence>
<dbReference type="AlphaFoldDB" id="A0AAX3NNI5"/>
<keyword evidence="1" id="KW-0547">Nucleotide-binding</keyword>
<dbReference type="Pfam" id="PF13604">
    <property type="entry name" value="AAA_30"/>
    <property type="match status" value="1"/>
</dbReference>
<protein>
    <submittedName>
        <fullName evidence="7">AAA family ATPase</fullName>
    </submittedName>
</protein>
<dbReference type="InterPro" id="IPR025285">
    <property type="entry name" value="DUF4145"/>
</dbReference>
<dbReference type="GO" id="GO:0005524">
    <property type="term" value="F:ATP binding"/>
    <property type="evidence" value="ECO:0007669"/>
    <property type="project" value="UniProtKB-KW"/>
</dbReference>
<feature type="domain" description="TATA-binding-like protein" evidence="6">
    <location>
        <begin position="763"/>
        <end position="837"/>
    </location>
</feature>
<evidence type="ECO:0000259" key="5">
    <source>
        <dbReference type="Pfam" id="PF13643"/>
    </source>
</evidence>
<dbReference type="PANTHER" id="PTHR43788:SF6">
    <property type="entry name" value="DNA HELICASE B"/>
    <property type="match status" value="1"/>
</dbReference>
<dbReference type="GO" id="GO:0003678">
    <property type="term" value="F:DNA helicase activity"/>
    <property type="evidence" value="ECO:0007669"/>
    <property type="project" value="UniProtKB-ARBA"/>
</dbReference>
<feature type="coiled-coil region" evidence="3">
    <location>
        <begin position="144"/>
        <end position="197"/>
    </location>
</feature>
<evidence type="ECO:0000313" key="8">
    <source>
        <dbReference type="Proteomes" id="UP001213721"/>
    </source>
</evidence>
<accession>A0AAX3NNI5</accession>
<sequence>MPSDNFGPLQARWPQLYEHAIFAEQYAYTDPHTAIVKLRCFAEQLVGILYRELNLPCERSDGFFEKLKSDIFIEVIDEHILEKLHAIRMLGNKAAHGRNIKSSDALALLRDAYLIGQWIFKTYSGSIDDSYPPYSEPSNPDIERHHLSQNNKDLEAQLAKVKEELLRLETSEKIAQNQALELKMELDQVKLDEFKNASLKAASSFDLSPSSTRQLIKLYDAFSEYNLTDGQRSLVDKLELFLSNREESVFLLKGYAGTGKTFITKGLTEYFRSVGRNYVLAAPTGKASKVIAKKTQSPAYTIHKTIYSFKDISEYKEDNLDGSETFKFYAQLAVNEMSADTVYIVDESSMIADVYHEEEFFRFGTGYLLRDFFKFVNLDHNDHSKKVIFIGDDAQLPPVGMNFSPALDQKYLSREHNIKSTLYELTEVVRQKTDSGVMLNSINLRKSLKSGVFNQLSIDTSYPDISNVSHQDLLDVYLESCNRKINAESIILAHSNADVAAYNRKIRQYFFPDNLEISAGDKVMAVSNSNAYGFFISNGDFGLIREILGPTERRQITLRRKSSETNEVEEISVSLAFKDVIIGFKDLDGTPHFFNAKILEDLLYSEHPGLTSDESKALYLDFCIRHKHLKRGSLEFKETLRSDAYFNALRLKFGYAITCHKAQGSEWNHVFVKCKTHQSQLSADYFRWLYTAITRTSKNLYLLDPPNIKIGDGIKPVNSPNTLISMAGSQNASKANHQDVNAGAITNGTEERDNFGIPSHAHFSLEVLGRVRRLLKGADVKIQDVSQGQYLEVYFFEANNEITRIDIGYNGKGKITRITAQTQSDLGLRLLDILSPINGILIVPEASGPDADFTFNQDFLNEFHSRLAPLVSERGIKINNVESMDWKQRYTFIQSGECAVIDIFYNGKNQFTKYAPVNNFCTSDTLVSEIQTVITEGLNS</sequence>
<dbReference type="InterPro" id="IPR027785">
    <property type="entry name" value="UvrD-like_helicase_C"/>
</dbReference>
<organism evidence="7 8">
    <name type="scientific">Aeromonas allosaccharophila</name>
    <dbReference type="NCBI Taxonomy" id="656"/>
    <lineage>
        <taxon>Bacteria</taxon>
        <taxon>Pseudomonadati</taxon>
        <taxon>Pseudomonadota</taxon>
        <taxon>Gammaproteobacteria</taxon>
        <taxon>Aeromonadales</taxon>
        <taxon>Aeromonadaceae</taxon>
        <taxon>Aeromonas</taxon>
    </lineage>
</organism>
<reference evidence="7" key="1">
    <citation type="submission" date="2023-02" db="EMBL/GenBank/DDBJ databases">
        <title>The sequence of Aeromonas allosaccharophila K520.</title>
        <authorList>
            <person name="Luo X."/>
        </authorList>
    </citation>
    <scope>NUCLEOTIDE SEQUENCE</scope>
    <source>
        <strain evidence="7">K520</strain>
    </source>
</reference>
<proteinExistence type="predicted"/>
<dbReference type="InterPro" id="IPR054572">
    <property type="entry name" value="TBP-TOTE"/>
</dbReference>
<evidence type="ECO:0000259" key="4">
    <source>
        <dbReference type="Pfam" id="PF13538"/>
    </source>
</evidence>
<gene>
    <name evidence="7" type="ORF">PYU98_12920</name>
</gene>
<dbReference type="InterPro" id="IPR050534">
    <property type="entry name" value="Coronavir_polyprotein_1ab"/>
</dbReference>
<evidence type="ECO:0000313" key="7">
    <source>
        <dbReference type="EMBL" id="WED74867.1"/>
    </source>
</evidence>
<dbReference type="Gene3D" id="3.40.50.300">
    <property type="entry name" value="P-loop containing nucleotide triphosphate hydrolases"/>
    <property type="match status" value="2"/>
</dbReference>
<feature type="domain" description="UvrD-like helicase C-terminal" evidence="4">
    <location>
        <begin position="654"/>
        <end position="703"/>
    </location>
</feature>
<dbReference type="Proteomes" id="UP001213721">
    <property type="component" value="Chromosome"/>
</dbReference>
<evidence type="ECO:0000256" key="1">
    <source>
        <dbReference type="ARBA" id="ARBA00022741"/>
    </source>
</evidence>
<feature type="domain" description="TATA-binding-like protein" evidence="6">
    <location>
        <begin position="857"/>
        <end position="933"/>
    </location>
</feature>
<dbReference type="CDD" id="cd18809">
    <property type="entry name" value="SF1_C_RecD"/>
    <property type="match status" value="1"/>
</dbReference>
<name>A0AAX3NNI5_9GAMM</name>
<keyword evidence="3" id="KW-0175">Coiled coil</keyword>
<dbReference type="Pfam" id="PF22721">
    <property type="entry name" value="TBP-TOTE"/>
    <property type="match status" value="2"/>
</dbReference>
<dbReference type="SUPFAM" id="SSF52540">
    <property type="entry name" value="P-loop containing nucleoside triphosphate hydrolases"/>
    <property type="match status" value="2"/>
</dbReference>
<dbReference type="Pfam" id="PF13643">
    <property type="entry name" value="DUF4145"/>
    <property type="match status" value="1"/>
</dbReference>
<dbReference type="PANTHER" id="PTHR43788">
    <property type="entry name" value="DNA2/NAM7 HELICASE FAMILY MEMBER"/>
    <property type="match status" value="1"/>
</dbReference>
<evidence type="ECO:0000259" key="6">
    <source>
        <dbReference type="Pfam" id="PF22721"/>
    </source>
</evidence>